<sequence>MSELHDTGTPDPERAQVRLTRKGKVAILSFDRPERMNVFSLAMRDALIDHIETLQSDEDTRAIVLTGEGPHFTCGGDLDGFHETTALAVRQRLLHGSTKLMRLMVAGIKPVIGAAEGNCYGAGVSILAACDHAVVAEDSRLCAAFIKVGFLPDLALLWSLPRRVGLGKAKELAGLAPVVDGAEAVRIGLADRLAPSGGTLAAALEVAQAYAEQPPLATAMLKAAFARDLDAVLAYEQDIQPALIGSPEHLEAKRAFLEKRKPDFDAAARRPAFET</sequence>
<dbReference type="PANTHER" id="PTHR43459">
    <property type="entry name" value="ENOYL-COA HYDRATASE"/>
    <property type="match status" value="1"/>
</dbReference>
<dbReference type="EMBL" id="FOLG01000003">
    <property type="protein sequence ID" value="SFC28052.1"/>
    <property type="molecule type" value="Genomic_DNA"/>
</dbReference>
<accession>A0A1I1HWV3</accession>
<evidence type="ECO:0000313" key="2">
    <source>
        <dbReference type="EMBL" id="SFC28052.1"/>
    </source>
</evidence>
<dbReference type="Gene3D" id="1.10.12.10">
    <property type="entry name" value="Lyase 2-enoyl-coa Hydratase, Chain A, domain 2"/>
    <property type="match status" value="1"/>
</dbReference>
<dbReference type="CDD" id="cd06558">
    <property type="entry name" value="crotonase-like"/>
    <property type="match status" value="1"/>
</dbReference>
<name>A0A1I1HWV3_9RHOB</name>
<dbReference type="Proteomes" id="UP000198728">
    <property type="component" value="Unassembled WGS sequence"/>
</dbReference>
<proteinExistence type="inferred from homology"/>
<dbReference type="RefSeq" id="WP_093360266.1">
    <property type="nucleotide sequence ID" value="NZ_FOLG01000003.1"/>
</dbReference>
<dbReference type="AlphaFoldDB" id="A0A1I1HWV3"/>
<dbReference type="PANTHER" id="PTHR43459:SF1">
    <property type="entry name" value="EG:BACN32G11.4 PROTEIN"/>
    <property type="match status" value="1"/>
</dbReference>
<dbReference type="Gene3D" id="3.90.226.10">
    <property type="entry name" value="2-enoyl-CoA Hydratase, Chain A, domain 1"/>
    <property type="match status" value="1"/>
</dbReference>
<protein>
    <submittedName>
        <fullName evidence="2">Enoyl-CoA hydratase/carnithine racemase</fullName>
    </submittedName>
</protein>
<keyword evidence="3" id="KW-1185">Reference proteome</keyword>
<comment type="similarity">
    <text evidence="1">Belongs to the enoyl-CoA hydratase/isomerase family.</text>
</comment>
<gene>
    <name evidence="2" type="ORF">SAMN04488094_103303</name>
</gene>
<dbReference type="InterPro" id="IPR001753">
    <property type="entry name" value="Enoyl-CoA_hydra/iso"/>
</dbReference>
<dbReference type="InterPro" id="IPR029045">
    <property type="entry name" value="ClpP/crotonase-like_dom_sf"/>
</dbReference>
<evidence type="ECO:0000256" key="1">
    <source>
        <dbReference type="ARBA" id="ARBA00005254"/>
    </source>
</evidence>
<dbReference type="InterPro" id="IPR014748">
    <property type="entry name" value="Enoyl-CoA_hydra_C"/>
</dbReference>
<dbReference type="Pfam" id="PF00378">
    <property type="entry name" value="ECH_1"/>
    <property type="match status" value="1"/>
</dbReference>
<dbReference type="OrthoDB" id="7619812at2"/>
<evidence type="ECO:0000313" key="3">
    <source>
        <dbReference type="Proteomes" id="UP000198728"/>
    </source>
</evidence>
<dbReference type="STRING" id="441112.SAMN04488094_103303"/>
<organism evidence="2 3">
    <name type="scientific">Tropicimonas isoalkanivorans</name>
    <dbReference type="NCBI Taxonomy" id="441112"/>
    <lineage>
        <taxon>Bacteria</taxon>
        <taxon>Pseudomonadati</taxon>
        <taxon>Pseudomonadota</taxon>
        <taxon>Alphaproteobacteria</taxon>
        <taxon>Rhodobacterales</taxon>
        <taxon>Roseobacteraceae</taxon>
        <taxon>Tropicimonas</taxon>
    </lineage>
</organism>
<dbReference type="GO" id="GO:0003824">
    <property type="term" value="F:catalytic activity"/>
    <property type="evidence" value="ECO:0007669"/>
    <property type="project" value="UniProtKB-ARBA"/>
</dbReference>
<reference evidence="2 3" key="1">
    <citation type="submission" date="2016-10" db="EMBL/GenBank/DDBJ databases">
        <authorList>
            <person name="de Groot N.N."/>
        </authorList>
    </citation>
    <scope>NUCLEOTIDE SEQUENCE [LARGE SCALE GENOMIC DNA]</scope>
    <source>
        <strain evidence="2 3">DSM 19548</strain>
    </source>
</reference>
<dbReference type="SUPFAM" id="SSF52096">
    <property type="entry name" value="ClpP/crotonase"/>
    <property type="match status" value="1"/>
</dbReference>